<dbReference type="EMBL" id="FPBA01000015">
    <property type="protein sequence ID" value="SFT89219.1"/>
    <property type="molecule type" value="Genomic_DNA"/>
</dbReference>
<protein>
    <submittedName>
        <fullName evidence="3">Sporulation and spore germination</fullName>
    </submittedName>
</protein>
<gene>
    <name evidence="3" type="ORF">SAMN05660657_03749</name>
</gene>
<dbReference type="RefSeq" id="WP_175551674.1">
    <property type="nucleotide sequence ID" value="NZ_FPBA01000015.1"/>
</dbReference>
<evidence type="ECO:0000256" key="1">
    <source>
        <dbReference type="SAM" id="SignalP"/>
    </source>
</evidence>
<dbReference type="Pfam" id="PF10646">
    <property type="entry name" value="Germane"/>
    <property type="match status" value="1"/>
</dbReference>
<evidence type="ECO:0000313" key="4">
    <source>
        <dbReference type="Proteomes" id="UP000199546"/>
    </source>
</evidence>
<feature type="domain" description="GerMN" evidence="2">
    <location>
        <begin position="86"/>
        <end position="175"/>
    </location>
</feature>
<keyword evidence="4" id="KW-1185">Reference proteome</keyword>
<evidence type="ECO:0000259" key="2">
    <source>
        <dbReference type="SMART" id="SM00909"/>
    </source>
</evidence>
<dbReference type="STRING" id="1296565.SAMN05660657_03749"/>
<evidence type="ECO:0000313" key="3">
    <source>
        <dbReference type="EMBL" id="SFT89219.1"/>
    </source>
</evidence>
<dbReference type="AlphaFoldDB" id="A0A1I7BPZ7"/>
<dbReference type="InterPro" id="IPR019606">
    <property type="entry name" value="GerMN"/>
</dbReference>
<dbReference type="SMART" id="SM00909">
    <property type="entry name" value="Germane"/>
    <property type="match status" value="1"/>
</dbReference>
<dbReference type="PROSITE" id="PS51257">
    <property type="entry name" value="PROKAR_LIPOPROTEIN"/>
    <property type="match status" value="1"/>
</dbReference>
<feature type="chain" id="PRO_5039124339" evidence="1">
    <location>
        <begin position="18"/>
        <end position="199"/>
    </location>
</feature>
<proteinExistence type="predicted"/>
<reference evidence="4" key="1">
    <citation type="submission" date="2016-10" db="EMBL/GenBank/DDBJ databases">
        <authorList>
            <person name="Varghese N."/>
            <person name="Submissions S."/>
        </authorList>
    </citation>
    <scope>NUCLEOTIDE SEQUENCE [LARGE SCALE GENOMIC DNA]</scope>
    <source>
        <strain evidence="4">DSM 46136</strain>
    </source>
</reference>
<feature type="signal peptide" evidence="1">
    <location>
        <begin position="1"/>
        <end position="17"/>
    </location>
</feature>
<sequence>MRTPARLVVVAALVALAGCGVSTGGPPEAIAPSDVPYGLLSPAPTTTAPSAVPPLGDRPRVYLVTPEEVLVPTGRDVAGGDLRERLDDLLAQLASGPTSGERDGELTTALAPGVRLAVTAVDGDTVTVDLAGPGDAPSGQQSRLAAAQIVLTATSLPEVRAVLLTGDGDPLEAPLPSGQLTTAPLEAADYDVLLVSPPS</sequence>
<organism evidence="3 4">
    <name type="scientific">Geodermatophilus amargosae</name>
    <dbReference type="NCBI Taxonomy" id="1296565"/>
    <lineage>
        <taxon>Bacteria</taxon>
        <taxon>Bacillati</taxon>
        <taxon>Actinomycetota</taxon>
        <taxon>Actinomycetes</taxon>
        <taxon>Geodermatophilales</taxon>
        <taxon>Geodermatophilaceae</taxon>
        <taxon>Geodermatophilus</taxon>
    </lineage>
</organism>
<dbReference type="Proteomes" id="UP000199546">
    <property type="component" value="Unassembled WGS sequence"/>
</dbReference>
<accession>A0A1I7BPZ7</accession>
<keyword evidence="1" id="KW-0732">Signal</keyword>
<name>A0A1I7BPZ7_9ACTN</name>